<evidence type="ECO:0000259" key="1">
    <source>
        <dbReference type="Pfam" id="PF21834"/>
    </source>
</evidence>
<organism evidence="2 3">
    <name type="scientific">Bradyrhizobium zhanjiangense</name>
    <dbReference type="NCBI Taxonomy" id="1325107"/>
    <lineage>
        <taxon>Bacteria</taxon>
        <taxon>Pseudomonadati</taxon>
        <taxon>Pseudomonadota</taxon>
        <taxon>Alphaproteobacteria</taxon>
        <taxon>Hyphomicrobiales</taxon>
        <taxon>Nitrobacteraceae</taxon>
        <taxon>Bradyrhizobium</taxon>
    </lineage>
</organism>
<sequence length="77" mass="8203">MRKLFFDHTDSSGVIIDDVGVDLPSLVEARHEACLSLGEEAKLFNGLSQPGRVAVVVRDEGGPILEVGATFDAKPLP</sequence>
<dbReference type="Pfam" id="PF21834">
    <property type="entry name" value="DUF6894"/>
    <property type="match status" value="1"/>
</dbReference>
<evidence type="ECO:0000313" key="2">
    <source>
        <dbReference type="EMBL" id="RXG89251.1"/>
    </source>
</evidence>
<dbReference type="RefSeq" id="WP_128956592.1">
    <property type="nucleotide sequence ID" value="NZ_RKMK01000033.1"/>
</dbReference>
<dbReference type="Proteomes" id="UP000290174">
    <property type="component" value="Unassembled WGS sequence"/>
</dbReference>
<accession>A0A4Q0QEW0</accession>
<dbReference type="AlphaFoldDB" id="A0A4Q0QEW0"/>
<name>A0A4Q0QEW0_9BRAD</name>
<protein>
    <recommendedName>
        <fullName evidence="1">DUF6894 domain-containing protein</fullName>
    </recommendedName>
</protein>
<comment type="caution">
    <text evidence="2">The sequence shown here is derived from an EMBL/GenBank/DDBJ whole genome shotgun (WGS) entry which is preliminary data.</text>
</comment>
<dbReference type="InterPro" id="IPR054189">
    <property type="entry name" value="DUF6894"/>
</dbReference>
<reference evidence="2 3" key="1">
    <citation type="submission" date="2018-11" db="EMBL/GenBank/DDBJ databases">
        <title>Bradyrhizobium sp. nov., isolated from effective nodules of peanut in China.</title>
        <authorList>
            <person name="Li Y."/>
        </authorList>
    </citation>
    <scope>NUCLEOTIDE SEQUENCE [LARGE SCALE GENOMIC DNA]</scope>
    <source>
        <strain evidence="2 3">CCBAU 51770</strain>
    </source>
</reference>
<feature type="domain" description="DUF6894" evidence="1">
    <location>
        <begin position="5"/>
        <end position="66"/>
    </location>
</feature>
<proteinExistence type="predicted"/>
<dbReference type="EMBL" id="RKMK01000033">
    <property type="protein sequence ID" value="RXG89251.1"/>
    <property type="molecule type" value="Genomic_DNA"/>
</dbReference>
<gene>
    <name evidence="2" type="ORF">EAS61_28225</name>
</gene>
<evidence type="ECO:0000313" key="3">
    <source>
        <dbReference type="Proteomes" id="UP000290174"/>
    </source>
</evidence>